<gene>
    <name evidence="2" type="ORF">QQX09_12405</name>
</gene>
<dbReference type="Pfam" id="PF01978">
    <property type="entry name" value="TrmB"/>
    <property type="match status" value="1"/>
</dbReference>
<dbReference type="EMBL" id="JAUHPW010000010">
    <property type="protein sequence ID" value="MDN4476659.1"/>
    <property type="molecule type" value="Genomic_DNA"/>
</dbReference>
<dbReference type="InterPro" id="IPR016032">
    <property type="entry name" value="Sig_transdc_resp-reg_C-effctor"/>
</dbReference>
<protein>
    <submittedName>
        <fullName evidence="2">Helix-turn-helix domain-containing protein</fullName>
    </submittedName>
</protein>
<evidence type="ECO:0000313" key="2">
    <source>
        <dbReference type="EMBL" id="MDN4476659.1"/>
    </source>
</evidence>
<proteinExistence type="predicted"/>
<dbReference type="InterPro" id="IPR000792">
    <property type="entry name" value="Tscrpt_reg_LuxR_C"/>
</dbReference>
<accession>A0ABT8GDB2</accession>
<name>A0ABT8GDB2_9MICO</name>
<dbReference type="PANTHER" id="PTHR34293">
    <property type="entry name" value="HTH-TYPE TRANSCRIPTIONAL REGULATOR TRMBL2"/>
    <property type="match status" value="1"/>
</dbReference>
<dbReference type="PROSITE" id="PS50043">
    <property type="entry name" value="HTH_LUXR_2"/>
    <property type="match status" value="1"/>
</dbReference>
<dbReference type="InterPro" id="IPR036390">
    <property type="entry name" value="WH_DNA-bd_sf"/>
</dbReference>
<evidence type="ECO:0000259" key="1">
    <source>
        <dbReference type="PROSITE" id="PS50043"/>
    </source>
</evidence>
<feature type="domain" description="HTH luxR-type" evidence="1">
    <location>
        <begin position="255"/>
        <end position="320"/>
    </location>
</feature>
<sequence>MGLDVLGLGPVEHRVYEHLVRHRAASMERIVADLGIRANEIGHALRRLTENGLVATDGAHADHYVAAPPDVALGALILEHEDMLRRAEAEMLLLEQQYRDAGSGEADVVDVVRGPEAVRHRFNQLQRSARTEVLLFVKGDAAVVDRDQNVEESVAIDRGVRYRYVLERSRLDTPGVIDAVREAIADGLEVRVAGELPTRLLVVDRAVAMVPLAAAGQDQTSGALLLNAGGLVSLAVALFERTWSSAAHLRPAAEGGVASAELEPEEREVLALLELGLTDGSIASRTGVSMRTVQRRVRELMDRADVETRLQLGAAAVRKGWL</sequence>
<dbReference type="RefSeq" id="WP_301135303.1">
    <property type="nucleotide sequence ID" value="NZ_JAUHPW010000010.1"/>
</dbReference>
<dbReference type="InterPro" id="IPR002831">
    <property type="entry name" value="Tscrpt_reg_TrmB_N"/>
</dbReference>
<dbReference type="SUPFAM" id="SSF46785">
    <property type="entry name" value="Winged helix' DNA-binding domain"/>
    <property type="match status" value="1"/>
</dbReference>
<dbReference type="InterPro" id="IPR036388">
    <property type="entry name" value="WH-like_DNA-bd_sf"/>
</dbReference>
<evidence type="ECO:0000313" key="3">
    <source>
        <dbReference type="Proteomes" id="UP001172728"/>
    </source>
</evidence>
<dbReference type="SMART" id="SM00421">
    <property type="entry name" value="HTH_LUXR"/>
    <property type="match status" value="1"/>
</dbReference>
<comment type="caution">
    <text evidence="2">The sequence shown here is derived from an EMBL/GenBank/DDBJ whole genome shotgun (WGS) entry which is preliminary data.</text>
</comment>
<dbReference type="Proteomes" id="UP001172728">
    <property type="component" value="Unassembled WGS sequence"/>
</dbReference>
<dbReference type="Gene3D" id="1.10.10.10">
    <property type="entry name" value="Winged helix-like DNA-binding domain superfamily/Winged helix DNA-binding domain"/>
    <property type="match status" value="2"/>
</dbReference>
<dbReference type="PANTHER" id="PTHR34293:SF1">
    <property type="entry name" value="HTH-TYPE TRANSCRIPTIONAL REGULATOR TRMBL2"/>
    <property type="match status" value="1"/>
</dbReference>
<keyword evidence="3" id="KW-1185">Reference proteome</keyword>
<organism evidence="2 3">
    <name type="scientific">Demequina litoralis</name>
    <dbReference type="NCBI Taxonomy" id="3051660"/>
    <lineage>
        <taxon>Bacteria</taxon>
        <taxon>Bacillati</taxon>
        <taxon>Actinomycetota</taxon>
        <taxon>Actinomycetes</taxon>
        <taxon>Micrococcales</taxon>
        <taxon>Demequinaceae</taxon>
        <taxon>Demequina</taxon>
    </lineage>
</organism>
<dbReference type="InterPro" id="IPR051797">
    <property type="entry name" value="TrmB-like"/>
</dbReference>
<dbReference type="SUPFAM" id="SSF46894">
    <property type="entry name" value="C-terminal effector domain of the bipartite response regulators"/>
    <property type="match status" value="1"/>
</dbReference>
<reference evidence="2" key="1">
    <citation type="submission" date="2023-06" db="EMBL/GenBank/DDBJ databases">
        <title>Sysu t00192.</title>
        <authorList>
            <person name="Gao L."/>
            <person name="Fang B.-Z."/>
            <person name="Li W.-J."/>
        </authorList>
    </citation>
    <scope>NUCLEOTIDE SEQUENCE</scope>
    <source>
        <strain evidence="2">SYSU T00192</strain>
    </source>
</reference>